<gene>
    <name evidence="16 17" type="primary">ftsW</name>
    <name evidence="17" type="ORF">GO608_15925</name>
</gene>
<dbReference type="InterPro" id="IPR001182">
    <property type="entry name" value="FtsW/RodA"/>
</dbReference>
<evidence type="ECO:0000256" key="6">
    <source>
        <dbReference type="ARBA" id="ARBA00022679"/>
    </source>
</evidence>
<feature type="transmembrane region" description="Helical" evidence="16">
    <location>
        <begin position="221"/>
        <end position="239"/>
    </location>
</feature>
<keyword evidence="10 16" id="KW-1133">Transmembrane helix</keyword>
<keyword evidence="9 16" id="KW-0573">Peptidoglycan synthesis</keyword>
<dbReference type="EMBL" id="WTVH01000037">
    <property type="protein sequence ID" value="NMF94805.1"/>
    <property type="molecule type" value="Genomic_DNA"/>
</dbReference>
<organism evidence="17 18">
    <name type="scientific">Aromatoleum buckelii</name>
    <dbReference type="NCBI Taxonomy" id="200254"/>
    <lineage>
        <taxon>Bacteria</taxon>
        <taxon>Pseudomonadati</taxon>
        <taxon>Pseudomonadota</taxon>
        <taxon>Betaproteobacteria</taxon>
        <taxon>Rhodocyclales</taxon>
        <taxon>Rhodocyclaceae</taxon>
        <taxon>Aromatoleum</taxon>
    </lineage>
</organism>
<dbReference type="PANTHER" id="PTHR30474:SF2">
    <property type="entry name" value="PEPTIDOGLYCAN GLYCOSYLTRANSFERASE FTSW-RELATED"/>
    <property type="match status" value="1"/>
</dbReference>
<evidence type="ECO:0000313" key="18">
    <source>
        <dbReference type="Proteomes" id="UP000601990"/>
    </source>
</evidence>
<evidence type="ECO:0000256" key="12">
    <source>
        <dbReference type="ARBA" id="ARBA00023306"/>
    </source>
</evidence>
<evidence type="ECO:0000313" key="17">
    <source>
        <dbReference type="EMBL" id="NMF94805.1"/>
    </source>
</evidence>
<feature type="transmembrane region" description="Helical" evidence="16">
    <location>
        <begin position="42"/>
        <end position="66"/>
    </location>
</feature>
<keyword evidence="13 16" id="KW-0961">Cell wall biogenesis/degradation</keyword>
<keyword evidence="11 16" id="KW-0472">Membrane</keyword>
<keyword evidence="5 16" id="KW-0328">Glycosyltransferase</keyword>
<dbReference type="RefSeq" id="WP_169200022.1">
    <property type="nucleotide sequence ID" value="NZ_WTVH02000010.1"/>
</dbReference>
<feature type="transmembrane region" description="Helical" evidence="16">
    <location>
        <begin position="198"/>
        <end position="214"/>
    </location>
</feature>
<evidence type="ECO:0000256" key="16">
    <source>
        <dbReference type="HAMAP-Rule" id="MF_00913"/>
    </source>
</evidence>
<proteinExistence type="inferred from homology"/>
<comment type="function">
    <text evidence="16">Peptidoglycan polymerase that is essential for cell division.</text>
</comment>
<evidence type="ECO:0000256" key="2">
    <source>
        <dbReference type="ARBA" id="ARBA00004752"/>
    </source>
</evidence>
<keyword evidence="8 16" id="KW-0133">Cell shape</keyword>
<evidence type="ECO:0000256" key="9">
    <source>
        <dbReference type="ARBA" id="ARBA00022984"/>
    </source>
</evidence>
<keyword evidence="16" id="KW-0997">Cell inner membrane</keyword>
<evidence type="ECO:0000256" key="15">
    <source>
        <dbReference type="ARBA" id="ARBA00049902"/>
    </source>
</evidence>
<keyword evidence="12 16" id="KW-0131">Cell cycle</keyword>
<dbReference type="Proteomes" id="UP000601990">
    <property type="component" value="Unassembled WGS sequence"/>
</dbReference>
<keyword evidence="6 16" id="KW-0808">Transferase</keyword>
<feature type="transmembrane region" description="Helical" evidence="16">
    <location>
        <begin position="378"/>
        <end position="397"/>
    </location>
</feature>
<evidence type="ECO:0000256" key="13">
    <source>
        <dbReference type="ARBA" id="ARBA00023316"/>
    </source>
</evidence>
<evidence type="ECO:0000256" key="8">
    <source>
        <dbReference type="ARBA" id="ARBA00022960"/>
    </source>
</evidence>
<comment type="caution">
    <text evidence="17">The sequence shown here is derived from an EMBL/GenBank/DDBJ whole genome shotgun (WGS) entry which is preliminary data.</text>
</comment>
<evidence type="ECO:0000256" key="14">
    <source>
        <dbReference type="ARBA" id="ARBA00038053"/>
    </source>
</evidence>
<keyword evidence="18" id="KW-1185">Reference proteome</keyword>
<feature type="transmembrane region" description="Helical" evidence="16">
    <location>
        <begin position="78"/>
        <end position="102"/>
    </location>
</feature>
<evidence type="ECO:0000256" key="10">
    <source>
        <dbReference type="ARBA" id="ARBA00022989"/>
    </source>
</evidence>
<evidence type="ECO:0000256" key="11">
    <source>
        <dbReference type="ARBA" id="ARBA00023136"/>
    </source>
</evidence>
<evidence type="ECO:0000256" key="4">
    <source>
        <dbReference type="ARBA" id="ARBA00022618"/>
    </source>
</evidence>
<feature type="transmembrane region" description="Helical" evidence="16">
    <location>
        <begin position="339"/>
        <end position="358"/>
    </location>
</feature>
<feature type="transmembrane region" description="Helical" evidence="16">
    <location>
        <begin position="108"/>
        <end position="128"/>
    </location>
</feature>
<dbReference type="HAMAP" id="MF_00913">
    <property type="entry name" value="PGT_FtsW_proteobact"/>
    <property type="match status" value="1"/>
</dbReference>
<comment type="subcellular location">
    <subcellularLocation>
        <location evidence="16">Cell inner membrane</location>
        <topology evidence="16">Multi-pass membrane protein</topology>
    </subcellularLocation>
    <subcellularLocation>
        <location evidence="1">Cell membrane</location>
        <topology evidence="1">Multi-pass membrane protein</topology>
    </subcellularLocation>
    <text evidence="16">Localizes to the division septum.</text>
</comment>
<comment type="similarity">
    <text evidence="14 16">Belongs to the SEDS family. FtsW subfamily.</text>
</comment>
<evidence type="ECO:0000256" key="1">
    <source>
        <dbReference type="ARBA" id="ARBA00004651"/>
    </source>
</evidence>
<dbReference type="EC" id="2.4.99.28" evidence="16"/>
<feature type="transmembrane region" description="Helical" evidence="16">
    <location>
        <begin position="174"/>
        <end position="192"/>
    </location>
</feature>
<keyword evidence="3 16" id="KW-1003">Cell membrane</keyword>
<dbReference type="NCBIfam" id="TIGR02614">
    <property type="entry name" value="ftsW"/>
    <property type="match status" value="1"/>
</dbReference>
<sequence length="410" mass="44643">MKFASAFAGFLATRHENGGTQTSRAVDRLMRPADSQRELDPLLIWPAAGLLLIGLVMVYSSSIAIAEGSRFTGHQSHYFLLRHAMFLAVGVGAGLAAFQLSMRQWQGLAPWLFLVGLLLLIVVLIPGVGREVNGAQRWLPLGPLNLQPSELMKLFVALYAADYTVRKLPDMGSFRRGFLPMAAMILLVGFLLLGEPDFGAFVVITAIAFGVLFLGGINVRVFALLALVAVIGFMLLIWLSPYRRDRIFGFMDPWQDAFGKGYQLSHALIAFGRGEWFGVGLGASVEKLFYLPEAHTDFLLAVIAEELGFAGVLTVIALFAILIHRALVLGREAVKLERYFSGLVAMGIGLWFGVQSFINMGVNMGLLPTKGLTLPLMSFGGSGIVANCLALAILLRVDWEVRQLKRGTAA</sequence>
<reference evidence="17" key="1">
    <citation type="submission" date="2019-12" db="EMBL/GenBank/DDBJ databases">
        <title>Comparative genomics gives insights into the taxonomy of the Azoarcus-Aromatoleum group and reveals separate origins of nif in the plant-associated Azoarcus and non-plant-associated Aromatoleum sub-groups.</title>
        <authorList>
            <person name="Lafos M."/>
            <person name="Maluk M."/>
            <person name="Batista M."/>
            <person name="Junghare M."/>
            <person name="Carmona M."/>
            <person name="Faoro H."/>
            <person name="Cruz L.M."/>
            <person name="Battistoni F."/>
            <person name="De Souza E."/>
            <person name="Pedrosa F."/>
            <person name="Chen W.-M."/>
            <person name="Poole P.S."/>
            <person name="Dixon R.A."/>
            <person name="James E.K."/>
        </authorList>
    </citation>
    <scope>NUCLEOTIDE SEQUENCE</scope>
    <source>
        <strain evidence="17">U120</strain>
    </source>
</reference>
<dbReference type="Pfam" id="PF01098">
    <property type="entry name" value="FTSW_RODA_SPOVE"/>
    <property type="match status" value="1"/>
</dbReference>
<keyword evidence="4 16" id="KW-0132">Cell division</keyword>
<evidence type="ECO:0000256" key="3">
    <source>
        <dbReference type="ARBA" id="ARBA00022475"/>
    </source>
</evidence>
<accession>A0ABX1N6C1</accession>
<evidence type="ECO:0000256" key="7">
    <source>
        <dbReference type="ARBA" id="ARBA00022692"/>
    </source>
</evidence>
<protein>
    <recommendedName>
        <fullName evidence="16">Probable peptidoglycan glycosyltransferase FtsW</fullName>
        <shortName evidence="16">PGT</shortName>
        <ecNumber evidence="16">2.4.99.28</ecNumber>
    </recommendedName>
    <alternativeName>
        <fullName evidence="16">Cell division protein FtsW</fullName>
    </alternativeName>
    <alternativeName>
        <fullName evidence="16">Cell wall polymerase</fullName>
    </alternativeName>
    <alternativeName>
        <fullName evidence="16">Peptidoglycan polymerase</fullName>
        <shortName evidence="16">PG polymerase</shortName>
    </alternativeName>
</protein>
<comment type="pathway">
    <text evidence="2 16">Cell wall biogenesis; peptidoglycan biosynthesis.</text>
</comment>
<dbReference type="InterPro" id="IPR013437">
    <property type="entry name" value="FtsW"/>
</dbReference>
<dbReference type="PANTHER" id="PTHR30474">
    <property type="entry name" value="CELL CYCLE PROTEIN"/>
    <property type="match status" value="1"/>
</dbReference>
<keyword evidence="7 16" id="KW-0812">Transmembrane</keyword>
<comment type="catalytic activity">
    <reaction evidence="15 16">
        <text>[GlcNAc-(1-&gt;4)-Mur2Ac(oyl-L-Ala-gamma-D-Glu-L-Lys-D-Ala-D-Ala)](n)-di-trans,octa-cis-undecaprenyl diphosphate + beta-D-GlcNAc-(1-&gt;4)-Mur2Ac(oyl-L-Ala-gamma-D-Glu-L-Lys-D-Ala-D-Ala)-di-trans,octa-cis-undecaprenyl diphosphate = [GlcNAc-(1-&gt;4)-Mur2Ac(oyl-L-Ala-gamma-D-Glu-L-Lys-D-Ala-D-Ala)](n+1)-di-trans,octa-cis-undecaprenyl diphosphate + di-trans,octa-cis-undecaprenyl diphosphate + H(+)</text>
        <dbReference type="Rhea" id="RHEA:23708"/>
        <dbReference type="Rhea" id="RHEA-COMP:9602"/>
        <dbReference type="Rhea" id="RHEA-COMP:9603"/>
        <dbReference type="ChEBI" id="CHEBI:15378"/>
        <dbReference type="ChEBI" id="CHEBI:58405"/>
        <dbReference type="ChEBI" id="CHEBI:60033"/>
        <dbReference type="ChEBI" id="CHEBI:78435"/>
        <dbReference type="EC" id="2.4.99.28"/>
    </reaction>
</comment>
<evidence type="ECO:0000256" key="5">
    <source>
        <dbReference type="ARBA" id="ARBA00022676"/>
    </source>
</evidence>
<name>A0ABX1N6C1_9RHOO</name>
<feature type="transmembrane region" description="Helical" evidence="16">
    <location>
        <begin position="307"/>
        <end position="327"/>
    </location>
</feature>